<sequence length="170" mass="19477">MWLDRWRANGASPFADFFCAARHVFCAMAARPRATFAHTKTVRLIVEDGMEITALEILLGAKTIHVSVIVAVEFPDQEIVNFLKQYGQLKSENLRRLCYKEEGFRNIERGIRMAEFTSLDKGLPRKVVTQGLEIFFKYTGQPITCHRCGSTEHVVKNCPKQRSHFSDIRV</sequence>
<keyword evidence="1" id="KW-0479">Metal-binding</keyword>
<dbReference type="SMART" id="SM00343">
    <property type="entry name" value="ZnF_C2HC"/>
    <property type="match status" value="1"/>
</dbReference>
<evidence type="ECO:0000313" key="4">
    <source>
        <dbReference type="Proteomes" id="UP001159427"/>
    </source>
</evidence>
<evidence type="ECO:0000259" key="2">
    <source>
        <dbReference type="PROSITE" id="PS50158"/>
    </source>
</evidence>
<dbReference type="SUPFAM" id="SSF57756">
    <property type="entry name" value="Retrovirus zinc finger-like domains"/>
    <property type="match status" value="1"/>
</dbReference>
<gene>
    <name evidence="3" type="ORF">PEVE_00032805</name>
</gene>
<dbReference type="Pfam" id="PF00098">
    <property type="entry name" value="zf-CCHC"/>
    <property type="match status" value="1"/>
</dbReference>
<keyword evidence="4" id="KW-1185">Reference proteome</keyword>
<comment type="caution">
    <text evidence="3">The sequence shown here is derived from an EMBL/GenBank/DDBJ whole genome shotgun (WGS) entry which is preliminary data.</text>
</comment>
<accession>A0ABN8MIW3</accession>
<dbReference type="PROSITE" id="PS50158">
    <property type="entry name" value="ZF_CCHC"/>
    <property type="match status" value="1"/>
</dbReference>
<dbReference type="InterPro" id="IPR036875">
    <property type="entry name" value="Znf_CCHC_sf"/>
</dbReference>
<feature type="domain" description="CCHC-type" evidence="2">
    <location>
        <begin position="145"/>
        <end position="160"/>
    </location>
</feature>
<evidence type="ECO:0000313" key="3">
    <source>
        <dbReference type="EMBL" id="CAH3027966.1"/>
    </source>
</evidence>
<dbReference type="InterPro" id="IPR001878">
    <property type="entry name" value="Znf_CCHC"/>
</dbReference>
<proteinExistence type="predicted"/>
<keyword evidence="1" id="KW-0863">Zinc-finger</keyword>
<name>A0ABN8MIW3_9CNID</name>
<evidence type="ECO:0000256" key="1">
    <source>
        <dbReference type="PROSITE-ProRule" id="PRU00047"/>
    </source>
</evidence>
<keyword evidence="1" id="KW-0862">Zinc</keyword>
<protein>
    <recommendedName>
        <fullName evidence="2">CCHC-type domain-containing protein</fullName>
    </recommendedName>
</protein>
<dbReference type="Gene3D" id="4.10.60.10">
    <property type="entry name" value="Zinc finger, CCHC-type"/>
    <property type="match status" value="1"/>
</dbReference>
<reference evidence="3 4" key="1">
    <citation type="submission" date="2022-05" db="EMBL/GenBank/DDBJ databases">
        <authorList>
            <consortium name="Genoscope - CEA"/>
            <person name="William W."/>
        </authorList>
    </citation>
    <scope>NUCLEOTIDE SEQUENCE [LARGE SCALE GENOMIC DNA]</scope>
</reference>
<organism evidence="3 4">
    <name type="scientific">Porites evermanni</name>
    <dbReference type="NCBI Taxonomy" id="104178"/>
    <lineage>
        <taxon>Eukaryota</taxon>
        <taxon>Metazoa</taxon>
        <taxon>Cnidaria</taxon>
        <taxon>Anthozoa</taxon>
        <taxon>Hexacorallia</taxon>
        <taxon>Scleractinia</taxon>
        <taxon>Fungiina</taxon>
        <taxon>Poritidae</taxon>
        <taxon>Porites</taxon>
    </lineage>
</organism>
<dbReference type="Proteomes" id="UP001159427">
    <property type="component" value="Unassembled WGS sequence"/>
</dbReference>
<dbReference type="EMBL" id="CALNXI010000481">
    <property type="protein sequence ID" value="CAH3027966.1"/>
    <property type="molecule type" value="Genomic_DNA"/>
</dbReference>